<comment type="caution">
    <text evidence="2">The sequence shown here is derived from an EMBL/GenBank/DDBJ whole genome shotgun (WGS) entry which is preliminary data.</text>
</comment>
<accession>A0A5N0TJI3</accession>
<sequence>MNNESMAETIAQVANLNILDMYRRGQTVFSPREVDGLMFSLAAEILQETGLTDAVTNKKGTGDAAEAPAGESPSSAAGSPGKSEEPGVAAPTESVAKREPPATTAQDGPDKPGSNKKPEPAAGGAGKGDGDPAVIRGRAARIRDRVTLFMTQHSLNEHRAADHFDIAHPTLAGFLAGTTSPRKPTLKKIEKGLGRRPKVNRAVPPATLLKNRLENWFEEHEIAGDPEGCQAARELLGVSAKALSMILAGDLVHVNVIDQLRDKGVLTQAEWCPIRNAAKQLQSRAA</sequence>
<evidence type="ECO:0000256" key="1">
    <source>
        <dbReference type="SAM" id="MobiDB-lite"/>
    </source>
</evidence>
<reference evidence="2 3" key="1">
    <citation type="submission" date="2019-09" db="EMBL/GenBank/DDBJ databases">
        <title>Wenzhouxiangella sp. Genome sequencing and assembly.</title>
        <authorList>
            <person name="Zhang R."/>
        </authorList>
    </citation>
    <scope>NUCLEOTIDE SEQUENCE [LARGE SCALE GENOMIC DNA]</scope>
    <source>
        <strain evidence="2 3">W260</strain>
    </source>
</reference>
<protein>
    <submittedName>
        <fullName evidence="2">Uncharacterized protein</fullName>
    </submittedName>
</protein>
<organism evidence="2 3">
    <name type="scientific">Marinihelvus fidelis</name>
    <dbReference type="NCBI Taxonomy" id="2613842"/>
    <lineage>
        <taxon>Bacteria</taxon>
        <taxon>Pseudomonadati</taxon>
        <taxon>Pseudomonadota</taxon>
        <taxon>Gammaproteobacteria</taxon>
        <taxon>Chromatiales</taxon>
        <taxon>Wenzhouxiangellaceae</taxon>
        <taxon>Marinihelvus</taxon>
    </lineage>
</organism>
<feature type="region of interest" description="Disordered" evidence="1">
    <location>
        <begin position="54"/>
        <end position="133"/>
    </location>
</feature>
<gene>
    <name evidence="2" type="ORF">F3N42_03765</name>
</gene>
<feature type="compositionally biased region" description="Low complexity" evidence="1">
    <location>
        <begin position="64"/>
        <end position="81"/>
    </location>
</feature>
<keyword evidence="3" id="KW-1185">Reference proteome</keyword>
<dbReference type="AlphaFoldDB" id="A0A5N0TJI3"/>
<dbReference type="EMBL" id="VYXP01000002">
    <property type="protein sequence ID" value="KAA9133479.1"/>
    <property type="molecule type" value="Genomic_DNA"/>
</dbReference>
<dbReference type="Proteomes" id="UP000325372">
    <property type="component" value="Unassembled WGS sequence"/>
</dbReference>
<evidence type="ECO:0000313" key="2">
    <source>
        <dbReference type="EMBL" id="KAA9133479.1"/>
    </source>
</evidence>
<name>A0A5N0TJI3_9GAMM</name>
<dbReference type="RefSeq" id="WP_150863041.1">
    <property type="nucleotide sequence ID" value="NZ_VYXP01000002.1"/>
</dbReference>
<evidence type="ECO:0000313" key="3">
    <source>
        <dbReference type="Proteomes" id="UP000325372"/>
    </source>
</evidence>
<proteinExistence type="predicted"/>